<dbReference type="FunFam" id="1.10.268.10:FF:000001">
    <property type="entry name" value="DNA gyrase subunit A"/>
    <property type="match status" value="1"/>
</dbReference>
<feature type="site" description="Interaction with DNA" evidence="7">
    <location>
        <position position="57"/>
    </location>
</feature>
<dbReference type="InterPro" id="IPR035516">
    <property type="entry name" value="Gyrase/topoIV_suA_C"/>
</dbReference>
<dbReference type="PANTHER" id="PTHR43493">
    <property type="entry name" value="DNA GYRASE/TOPOISOMERASE SUBUNIT A"/>
    <property type="match status" value="1"/>
</dbReference>
<dbReference type="CDD" id="cd00187">
    <property type="entry name" value="TOP4c"/>
    <property type="match status" value="1"/>
</dbReference>
<evidence type="ECO:0000256" key="2">
    <source>
        <dbReference type="ARBA" id="ARBA00022475"/>
    </source>
</evidence>
<evidence type="ECO:0000313" key="10">
    <source>
        <dbReference type="EMBL" id="RAI98623.1"/>
    </source>
</evidence>
<dbReference type="Gene3D" id="3.30.1360.40">
    <property type="match status" value="1"/>
</dbReference>
<evidence type="ECO:0000256" key="4">
    <source>
        <dbReference type="ARBA" id="ARBA00023125"/>
    </source>
</evidence>
<evidence type="ECO:0000259" key="9">
    <source>
        <dbReference type="PROSITE" id="PS52040"/>
    </source>
</evidence>
<dbReference type="PANTHER" id="PTHR43493:SF1">
    <property type="entry name" value="DNA TOPOISOMERASE 4 SUBUNIT A"/>
    <property type="match status" value="1"/>
</dbReference>
<dbReference type="Pfam" id="PF00521">
    <property type="entry name" value="DNA_topoisoIV"/>
    <property type="match status" value="1"/>
</dbReference>
<dbReference type="GO" id="GO:0005694">
    <property type="term" value="C:chromosome"/>
    <property type="evidence" value="ECO:0007669"/>
    <property type="project" value="InterPro"/>
</dbReference>
<dbReference type="NCBIfam" id="NF004044">
    <property type="entry name" value="PRK05561.1"/>
    <property type="match status" value="1"/>
</dbReference>
<accession>A0AAX1PDQ1</accession>
<keyword evidence="5 7" id="KW-0472">Membrane</keyword>
<dbReference type="SMART" id="SM00434">
    <property type="entry name" value="TOP4c"/>
    <property type="match status" value="1"/>
</dbReference>
<dbReference type="SUPFAM" id="SSF56719">
    <property type="entry name" value="Type II DNA topoisomerase"/>
    <property type="match status" value="1"/>
</dbReference>
<comment type="function">
    <text evidence="7">Topoisomerase IV is essential for chromosome segregation. It relaxes supercoiled DNA. Performs the decatenation events required during the replication of a circular DNA molecule.</text>
</comment>
<protein>
    <recommendedName>
        <fullName evidence="7">DNA topoisomerase 4 subunit A</fullName>
        <ecNumber evidence="7">5.6.2.2</ecNumber>
    </recommendedName>
    <alternativeName>
        <fullName evidence="7">Topoisomerase IV subunit A</fullName>
    </alternativeName>
</protein>
<dbReference type="FunFam" id="3.30.1360.40:FF:000005">
    <property type="entry name" value="DNA topoisomerase 4 subunit A"/>
    <property type="match status" value="1"/>
</dbReference>
<dbReference type="InterPro" id="IPR013758">
    <property type="entry name" value="Topo_IIA_A/C_ab"/>
</dbReference>
<comment type="similarity">
    <text evidence="7">Belongs to the type II topoisomerase GyrA/ParC subunit family. ParC type 1 subfamily.</text>
</comment>
<dbReference type="EC" id="5.6.2.2" evidence="7"/>
<proteinExistence type="inferred from homology"/>
<name>A0AAX1PDQ1_AERSA</name>
<keyword evidence="4 7" id="KW-0238">DNA-binding</keyword>
<gene>
    <name evidence="7" type="primary">parC</name>
    <name evidence="10" type="ORF">DEU50_12832</name>
</gene>
<feature type="domain" description="Topo IIA-type catalytic" evidence="9">
    <location>
        <begin position="49"/>
        <end position="512"/>
    </location>
</feature>
<dbReference type="GO" id="GO:0019897">
    <property type="term" value="C:extrinsic component of plasma membrane"/>
    <property type="evidence" value="ECO:0007669"/>
    <property type="project" value="UniProtKB-UniRule"/>
</dbReference>
<dbReference type="GO" id="GO:0006265">
    <property type="term" value="P:DNA topological change"/>
    <property type="evidence" value="ECO:0007669"/>
    <property type="project" value="UniProtKB-UniRule"/>
</dbReference>
<dbReference type="Pfam" id="PF03989">
    <property type="entry name" value="DNA_gyraseA_C"/>
    <property type="match status" value="2"/>
</dbReference>
<feature type="site" description="Interaction with DNA" evidence="7">
    <location>
        <position position="95"/>
    </location>
</feature>
<feature type="site" description="Interaction with DNA" evidence="7">
    <location>
        <position position="93"/>
    </location>
</feature>
<dbReference type="InterPro" id="IPR013757">
    <property type="entry name" value="Topo_IIA_A_a_sf"/>
</dbReference>
<dbReference type="Gene3D" id="3.90.199.10">
    <property type="entry name" value="Topoisomerase II, domain 5"/>
    <property type="match status" value="1"/>
</dbReference>
<keyword evidence="6 7" id="KW-0413">Isomerase</keyword>
<comment type="subunit">
    <text evidence="7">Heterotetramer composed of ParC and ParE.</text>
</comment>
<dbReference type="InterPro" id="IPR013760">
    <property type="entry name" value="Topo_IIA-like_dom_sf"/>
</dbReference>
<dbReference type="GO" id="GO:0003677">
    <property type="term" value="F:DNA binding"/>
    <property type="evidence" value="ECO:0007669"/>
    <property type="project" value="UniProtKB-UniRule"/>
</dbReference>
<dbReference type="EMBL" id="QLLM01000028">
    <property type="protein sequence ID" value="RAI98623.1"/>
    <property type="molecule type" value="Genomic_DNA"/>
</dbReference>
<evidence type="ECO:0000256" key="1">
    <source>
        <dbReference type="ARBA" id="ARBA00000185"/>
    </source>
</evidence>
<evidence type="ECO:0000256" key="3">
    <source>
        <dbReference type="ARBA" id="ARBA00023029"/>
    </source>
</evidence>
<dbReference type="GO" id="GO:0003918">
    <property type="term" value="F:DNA topoisomerase type II (double strand cut, ATP-hydrolyzing) activity"/>
    <property type="evidence" value="ECO:0007669"/>
    <property type="project" value="UniProtKB-UniRule"/>
</dbReference>
<sequence length="775" mass="86011">MAAPEPKENYHMSDAIELSLDGVERQPMRTFTEQAYLNYSMYVIMDRALPHIGDGLKPVQRRIIYAMSELGLSALSKHKKSARTVGDVLGKYHPHGDSACYEAMVLMAQPFSYRYPLVDGQGNWGAPDDPKSFAAMRYTEARLSRFSELLLSELGQGTVDWTPNFDGTMKEPVVLPARLPHILLNGITGIAVGMATDIPPHNAREVAYACAELLDNPNAGLDALMAHIQGPDYPTSAEIITPRDDIRKIYETGKGSIKQRAVWNEEDGDIVITALPHQASGAKIMEQIAAQMVAKKLPMVTDLRDESDHENPTRLVIIPRSNRVDMEALMAHLFATTDLEKNYRVNLNILGLDNRPQVKTLKMILSEWIIFRRETVRRRLQYRLDKVLARLHILEGLLVAYLNIDEVIEIIRTEDEPGKVMVERFNISETQAEAILELKLRHLAKLEEFKLRAEQDELAIERDKLELLLGSERRLNTLLKKELLADAEKYGDDRRTPLVERASAVALTEKELTPSEPVTVILSDKGWVRAAKGHDVDVAGLSYKAGDGYLAHACGRSNQQAVFLSTLGRTYALEAHTLPSARSQGEPLTGRFALGAGEEVRHLVMGNEGEPYLIASDAGYGFVCTYDDLIGKNKNGKALLTVPEGGQVMAPQKIGSPETDLCMAISNEGRMLLFPLNTLPVLGKGKGNKLISIPSARVKAREEFMVMAAIIPQGQYVTLFAGKRKLTLKPADLDYYRGERGRRGAKLPRGLQRVDRIEIEPAAGAEPVAEESQEG</sequence>
<dbReference type="GO" id="GO:0005737">
    <property type="term" value="C:cytoplasm"/>
    <property type="evidence" value="ECO:0007669"/>
    <property type="project" value="TreeGrafter"/>
</dbReference>
<dbReference type="AlphaFoldDB" id="A0AAX1PDQ1"/>
<dbReference type="InterPro" id="IPR005742">
    <property type="entry name" value="TopoIV_A_Gneg"/>
</dbReference>
<evidence type="ECO:0000256" key="5">
    <source>
        <dbReference type="ARBA" id="ARBA00023136"/>
    </source>
</evidence>
<dbReference type="Gene3D" id="2.120.10.90">
    <property type="entry name" value="DNA gyrase/topoisomerase IV, subunit A, C-terminal"/>
    <property type="match status" value="1"/>
</dbReference>
<evidence type="ECO:0000313" key="11">
    <source>
        <dbReference type="Proteomes" id="UP000249422"/>
    </source>
</evidence>
<comment type="caution">
    <text evidence="10">The sequence shown here is derived from an EMBL/GenBank/DDBJ whole genome shotgun (WGS) entry which is preliminary data.</text>
</comment>
<dbReference type="NCBIfam" id="TIGR01062">
    <property type="entry name" value="parC_Gneg"/>
    <property type="match status" value="1"/>
</dbReference>
<dbReference type="PROSITE" id="PS52040">
    <property type="entry name" value="TOPO_IIA"/>
    <property type="match status" value="1"/>
</dbReference>
<organism evidence="10 11">
    <name type="scientific">Aeromonas salmonicida</name>
    <dbReference type="NCBI Taxonomy" id="645"/>
    <lineage>
        <taxon>Bacteria</taxon>
        <taxon>Pseudomonadati</taxon>
        <taxon>Pseudomonadota</taxon>
        <taxon>Gammaproteobacteria</taxon>
        <taxon>Aeromonadales</taxon>
        <taxon>Aeromonadaceae</taxon>
        <taxon>Aeromonas</taxon>
    </lineage>
</organism>
<dbReference type="Gene3D" id="1.10.268.10">
    <property type="entry name" value="Topoisomerase, domain 3"/>
    <property type="match status" value="1"/>
</dbReference>
<dbReference type="InterPro" id="IPR006691">
    <property type="entry name" value="GyrA/parC_rep"/>
</dbReference>
<keyword evidence="2 7" id="KW-1003">Cell membrane</keyword>
<evidence type="ECO:0000256" key="6">
    <source>
        <dbReference type="ARBA" id="ARBA00023235"/>
    </source>
</evidence>
<dbReference type="GO" id="GO:0009330">
    <property type="term" value="C:DNA topoisomerase type II (double strand cut, ATP-hydrolyzing) complex"/>
    <property type="evidence" value="ECO:0007669"/>
    <property type="project" value="TreeGrafter"/>
</dbReference>
<feature type="active site" description="O-(5'-phospho-DNA)-tyrosine intermediate" evidence="7 8">
    <location>
        <position position="138"/>
    </location>
</feature>
<dbReference type="HAMAP" id="MF_00936">
    <property type="entry name" value="ParC_type1"/>
    <property type="match status" value="1"/>
</dbReference>
<feature type="site" description="Transition state stabilizer" evidence="7">
    <location>
        <position position="137"/>
    </location>
</feature>
<evidence type="ECO:0000256" key="7">
    <source>
        <dbReference type="HAMAP-Rule" id="MF_00936"/>
    </source>
</evidence>
<evidence type="ECO:0000256" key="8">
    <source>
        <dbReference type="PROSITE-ProRule" id="PRU01384"/>
    </source>
</evidence>
<dbReference type="Proteomes" id="UP000249422">
    <property type="component" value="Unassembled WGS sequence"/>
</dbReference>
<dbReference type="GO" id="GO:0005524">
    <property type="term" value="F:ATP binding"/>
    <property type="evidence" value="ECO:0007669"/>
    <property type="project" value="InterPro"/>
</dbReference>
<dbReference type="SUPFAM" id="SSF101904">
    <property type="entry name" value="GyrA/ParC C-terminal domain-like"/>
    <property type="match status" value="1"/>
</dbReference>
<comment type="catalytic activity">
    <reaction evidence="1 7 8">
        <text>ATP-dependent breakage, passage and rejoining of double-stranded DNA.</text>
        <dbReference type="EC" id="5.6.2.2"/>
    </reaction>
</comment>
<reference evidence="10 11" key="1">
    <citation type="submission" date="2018-06" db="EMBL/GenBank/DDBJ databases">
        <title>Freshwater and sediment microbial communities from various areas in North America, analyzing microbe dynamics in response to fracking.</title>
        <authorList>
            <person name="Lamendella R."/>
        </authorList>
    </citation>
    <scope>NUCLEOTIDE SEQUENCE [LARGE SCALE GENOMIC DNA]</scope>
    <source>
        <strain evidence="10 11">17</strain>
    </source>
</reference>
<comment type="subcellular location">
    <subcellularLocation>
        <location evidence="7">Cell membrane</location>
        <topology evidence="7">Peripheral membrane protein</topology>
    </subcellularLocation>
</comment>
<dbReference type="GO" id="GO:0007059">
    <property type="term" value="P:chromosome segregation"/>
    <property type="evidence" value="ECO:0007669"/>
    <property type="project" value="UniProtKB-UniRule"/>
</dbReference>
<dbReference type="InterPro" id="IPR050220">
    <property type="entry name" value="Type_II_DNA_Topoisomerases"/>
</dbReference>
<dbReference type="InterPro" id="IPR002205">
    <property type="entry name" value="Topo_IIA_dom_A"/>
</dbReference>
<keyword evidence="3 7" id="KW-0799">Topoisomerase</keyword>